<evidence type="ECO:0000313" key="7">
    <source>
        <dbReference type="EMBL" id="RAU83489.1"/>
    </source>
</evidence>
<proteinExistence type="predicted"/>
<dbReference type="GO" id="GO:0019867">
    <property type="term" value="C:outer membrane"/>
    <property type="evidence" value="ECO:0007669"/>
    <property type="project" value="InterPro"/>
</dbReference>
<dbReference type="EMBL" id="QMDV01000002">
    <property type="protein sequence ID" value="RAU83489.1"/>
    <property type="molecule type" value="Genomic_DNA"/>
</dbReference>
<reference evidence="7 8" key="2">
    <citation type="submission" date="2018-07" db="EMBL/GenBank/DDBJ databases">
        <title>Pontibacter sp. 2b14 genomic sequence and assembly.</title>
        <authorList>
            <person name="Du Z.-J."/>
        </authorList>
    </citation>
    <scope>NUCLEOTIDE SEQUENCE [LARGE SCALE GENOMIC DNA]</scope>
    <source>
        <strain evidence="7 8">2b14</strain>
    </source>
</reference>
<dbReference type="Gene3D" id="2.40.160.50">
    <property type="entry name" value="membrane protein fhac: a member of the omp85/tpsb transporter family"/>
    <property type="match status" value="1"/>
</dbReference>
<comment type="caution">
    <text evidence="7">The sequence shown here is derived from an EMBL/GenBank/DDBJ whole genome shotgun (WGS) entry which is preliminary data.</text>
</comment>
<dbReference type="PANTHER" id="PTHR12815:SF47">
    <property type="entry name" value="TRANSLOCATION AND ASSEMBLY MODULE SUBUNIT TAMA"/>
    <property type="match status" value="1"/>
</dbReference>
<comment type="subcellular location">
    <subcellularLocation>
        <location evidence="1">Membrane</location>
    </subcellularLocation>
</comment>
<evidence type="ECO:0000259" key="6">
    <source>
        <dbReference type="Pfam" id="PF01103"/>
    </source>
</evidence>
<keyword evidence="4" id="KW-0472">Membrane</keyword>
<dbReference type="PANTHER" id="PTHR12815">
    <property type="entry name" value="SORTING AND ASSEMBLY MACHINERY SAMM50 PROTEIN FAMILY MEMBER"/>
    <property type="match status" value="1"/>
</dbReference>
<evidence type="ECO:0000313" key="8">
    <source>
        <dbReference type="Proteomes" id="UP000251692"/>
    </source>
</evidence>
<keyword evidence="5" id="KW-0998">Cell outer membrane</keyword>
<dbReference type="InterPro" id="IPR039910">
    <property type="entry name" value="D15-like"/>
</dbReference>
<dbReference type="InterPro" id="IPR000184">
    <property type="entry name" value="Bac_surfAg_D15"/>
</dbReference>
<reference evidence="7 8" key="1">
    <citation type="submission" date="2018-06" db="EMBL/GenBank/DDBJ databases">
        <authorList>
            <person name="Liu Z.-W."/>
        </authorList>
    </citation>
    <scope>NUCLEOTIDE SEQUENCE [LARGE SCALE GENOMIC DNA]</scope>
    <source>
        <strain evidence="7 8">2b14</strain>
    </source>
</reference>
<evidence type="ECO:0000256" key="4">
    <source>
        <dbReference type="ARBA" id="ARBA00023136"/>
    </source>
</evidence>
<organism evidence="7 8">
    <name type="scientific">Pontibacter arcticus</name>
    <dbReference type="NCBI Taxonomy" id="2080288"/>
    <lineage>
        <taxon>Bacteria</taxon>
        <taxon>Pseudomonadati</taxon>
        <taxon>Bacteroidota</taxon>
        <taxon>Cytophagia</taxon>
        <taxon>Cytophagales</taxon>
        <taxon>Hymenobacteraceae</taxon>
        <taxon>Pontibacter</taxon>
    </lineage>
</organism>
<keyword evidence="3" id="KW-0732">Signal</keyword>
<name>A0A364RGQ6_9BACT</name>
<dbReference type="OrthoDB" id="9814535at2"/>
<evidence type="ECO:0000256" key="5">
    <source>
        <dbReference type="ARBA" id="ARBA00023237"/>
    </source>
</evidence>
<dbReference type="Proteomes" id="UP000251692">
    <property type="component" value="Unassembled WGS sequence"/>
</dbReference>
<evidence type="ECO:0000256" key="2">
    <source>
        <dbReference type="ARBA" id="ARBA00022692"/>
    </source>
</evidence>
<evidence type="ECO:0000256" key="1">
    <source>
        <dbReference type="ARBA" id="ARBA00004370"/>
    </source>
</evidence>
<keyword evidence="2" id="KW-0812">Transmembrane</keyword>
<protein>
    <recommendedName>
        <fullName evidence="6">Bacterial surface antigen (D15) domain-containing protein</fullName>
    </recommendedName>
</protein>
<dbReference type="AlphaFoldDB" id="A0A364RGQ6"/>
<feature type="domain" description="Bacterial surface antigen (D15)" evidence="6">
    <location>
        <begin position="494"/>
        <end position="774"/>
    </location>
</feature>
<accession>A0A364RGQ6</accession>
<keyword evidence="8" id="KW-1185">Reference proteome</keyword>
<dbReference type="Pfam" id="PF01103">
    <property type="entry name" value="Omp85"/>
    <property type="match status" value="1"/>
</dbReference>
<evidence type="ECO:0000256" key="3">
    <source>
        <dbReference type="ARBA" id="ARBA00022729"/>
    </source>
</evidence>
<sequence length="794" mass="90963">MPTRYLAEDENLLVSIKPVGLQNVDPVTIQALYQQKPNRMVFGSTPYLSLYNFGKKFYNPERIDKRITEKRARMRSKIKEENDSLKIRDIRTKYDNQIANLTEKKKNGNFVMQLGEPPAIYDSAQMVRTMQQIDVYLDSKGYFNHTASFTENVKGKLMYVTLNIQENTPFRYSELTYGITDTALLNVVQKGSQWSLLKPGDVYDADVLSKERDRLNNRIRNYGYYDFARAYIVFDVDTSYAENTARIKTIIQNPENDSTHKVYTIRQVYFKTDNDRFGIPRDTTHFQDINYISYKLKYSPRVLDTKVDIYPGQVYSQLRTNTTQRKLANLDVFQFSNVTYNKLVNEQDSTATNELNAFINAIPSKKFQETAELGLTYTERIPGPFSSIRLRTRNVFGGAENLDIGLRGGFEGQVGLVGKETTTIKEFGGDVSLSFPLILLPFTGRNLLSDSSPRTRIYTGYTSHSRSEYKRSTSELGIDYIWQKGRNVLLPPTTQFIVSPVNLNVVQVDRLSDEFLRTLREYSQDSRSLEESFKSAFISFMSFNFIYNTNDFTQSRDARYFRSLVEVGGLTQELGIQPKFGTLRTFQYAKINPDYRRYIPLGGKRFFIYKINVGVGSPIFSSNVMPYDKYFFAGGASSVRAWQSRRLGPGSFATVVANPDIPEGEEQQLTRDFTAEQPGEILIEGSAEYRFNMFSFLNGALFVDAGNVWLMRPDQGRPGADFAFNRFYKELAVGTGFGFRFDLSVLVLRFDLATKVYDPAGVDGKKFILNNFRFSDFFTQSNQSTLNIGIGYPF</sequence>
<gene>
    <name evidence="7" type="ORF">DP923_08410</name>
</gene>